<organism evidence="4">
    <name type="scientific">viral metagenome</name>
    <dbReference type="NCBI Taxonomy" id="1070528"/>
    <lineage>
        <taxon>unclassified sequences</taxon>
        <taxon>metagenomes</taxon>
        <taxon>organismal metagenomes</taxon>
    </lineage>
</organism>
<dbReference type="Pfam" id="PF05193">
    <property type="entry name" value="Peptidase_M16_C"/>
    <property type="match status" value="1"/>
</dbReference>
<dbReference type="AlphaFoldDB" id="A0A6C0D0R3"/>
<dbReference type="InterPro" id="IPR007863">
    <property type="entry name" value="Peptidase_M16_C"/>
</dbReference>
<proteinExistence type="inferred from homology"/>
<sequence>MKIKHSIHKVNGYTVILVPNDRNTCHINAYIKTGTLDESKHDAGIHHLVEHVLTEAWKPCGKDTCNSYWDKKGVNMNATTGSSYMNFYVNGLVEDMEDMMQYMIDIITKPFLQESTLKIEKHAVLNELLTRSNNPENKLYDAFNKEFFIESYSADYDLQIKNLKHMNMKRIRDFYNKLHNEIIFVISGPKKMPNFKETYHYKKNHKNVLSYSNQIVYVPQKQKSTILIMGLPIVCNDSYKWNACLIVLNMVLFQLLRIEMKLVYSVSVSLSELPSPYLFIKSTVENKHVVLVYKTILETFEKYKKESFPQEYIDGMKKKYKINYENLNYTSSFMANYILDHYLDGKIVSIEKHYADIDKMTQNDFMKLMKLMKLNKMCVAYQGPMKLL</sequence>
<dbReference type="InterPro" id="IPR011765">
    <property type="entry name" value="Pept_M16_N"/>
</dbReference>
<dbReference type="GO" id="GO:0046872">
    <property type="term" value="F:metal ion binding"/>
    <property type="evidence" value="ECO:0007669"/>
    <property type="project" value="InterPro"/>
</dbReference>
<evidence type="ECO:0000259" key="2">
    <source>
        <dbReference type="Pfam" id="PF00675"/>
    </source>
</evidence>
<dbReference type="PANTHER" id="PTHR11851">
    <property type="entry name" value="METALLOPROTEASE"/>
    <property type="match status" value="1"/>
</dbReference>
<protein>
    <recommendedName>
        <fullName evidence="5">Peptidase M16 N-terminal domain-containing protein</fullName>
    </recommendedName>
</protein>
<dbReference type="EMBL" id="MN739523">
    <property type="protein sequence ID" value="QHT10656.1"/>
    <property type="molecule type" value="Genomic_DNA"/>
</dbReference>
<dbReference type="SUPFAM" id="SSF63411">
    <property type="entry name" value="LuxS/MPP-like metallohydrolase"/>
    <property type="match status" value="2"/>
</dbReference>
<dbReference type="InterPro" id="IPR050361">
    <property type="entry name" value="MPP/UQCRC_Complex"/>
</dbReference>
<name>A0A6C0D0R3_9ZZZZ</name>
<evidence type="ECO:0000313" key="4">
    <source>
        <dbReference type="EMBL" id="QHT10656.1"/>
    </source>
</evidence>
<reference evidence="4" key="1">
    <citation type="journal article" date="2020" name="Nature">
        <title>Giant virus diversity and host interactions through global metagenomics.</title>
        <authorList>
            <person name="Schulz F."/>
            <person name="Roux S."/>
            <person name="Paez-Espino D."/>
            <person name="Jungbluth S."/>
            <person name="Walsh D.A."/>
            <person name="Denef V.J."/>
            <person name="McMahon K.D."/>
            <person name="Konstantinidis K.T."/>
            <person name="Eloe-Fadrosh E.A."/>
            <person name="Kyrpides N.C."/>
            <person name="Woyke T."/>
        </authorList>
    </citation>
    <scope>NUCLEOTIDE SEQUENCE</scope>
    <source>
        <strain evidence="4">GVMAG-M-3300023174-107</strain>
    </source>
</reference>
<feature type="domain" description="Peptidase M16 N-terminal" evidence="2">
    <location>
        <begin position="19"/>
        <end position="148"/>
    </location>
</feature>
<dbReference type="PANTHER" id="PTHR11851:SF49">
    <property type="entry name" value="MITOCHONDRIAL-PROCESSING PEPTIDASE SUBUNIT ALPHA"/>
    <property type="match status" value="1"/>
</dbReference>
<evidence type="ECO:0000256" key="1">
    <source>
        <dbReference type="ARBA" id="ARBA00007261"/>
    </source>
</evidence>
<accession>A0A6C0D0R3</accession>
<evidence type="ECO:0000259" key="3">
    <source>
        <dbReference type="Pfam" id="PF05193"/>
    </source>
</evidence>
<dbReference type="Pfam" id="PF00675">
    <property type="entry name" value="Peptidase_M16"/>
    <property type="match status" value="1"/>
</dbReference>
<evidence type="ECO:0008006" key="5">
    <source>
        <dbReference type="Google" id="ProtNLM"/>
    </source>
</evidence>
<comment type="similarity">
    <text evidence="1">Belongs to the peptidase M16 family.</text>
</comment>
<dbReference type="InterPro" id="IPR011249">
    <property type="entry name" value="Metalloenz_LuxS/M16"/>
</dbReference>
<feature type="domain" description="Peptidase M16 C-terminal" evidence="3">
    <location>
        <begin position="201"/>
        <end position="319"/>
    </location>
</feature>
<dbReference type="Gene3D" id="3.30.830.10">
    <property type="entry name" value="Metalloenzyme, LuxS/M16 peptidase-like"/>
    <property type="match status" value="2"/>
</dbReference>